<evidence type="ECO:0000313" key="2">
    <source>
        <dbReference type="Proteomes" id="UP000228948"/>
    </source>
</evidence>
<dbReference type="EMBL" id="CP024899">
    <property type="protein sequence ID" value="ATX64464.1"/>
    <property type="molecule type" value="Genomic_DNA"/>
</dbReference>
<name>A0A2K8K4S2_9RHOB</name>
<dbReference type="KEGG" id="rbg:BG454_00290"/>
<keyword evidence="2" id="KW-1185">Reference proteome</keyword>
<dbReference type="Proteomes" id="UP000228948">
    <property type="component" value="Chromosome"/>
</dbReference>
<evidence type="ECO:0000313" key="1">
    <source>
        <dbReference type="EMBL" id="ATX64464.1"/>
    </source>
</evidence>
<dbReference type="STRING" id="441209.GCA_001870665_00283"/>
<reference evidence="1 2" key="1">
    <citation type="submission" date="2017-11" db="EMBL/GenBank/DDBJ databases">
        <title>Revised Sequence and Annotation of the Rhodobaca barguzinensis strain alga05 Genome.</title>
        <authorList>
            <person name="Kopejtka K."/>
            <person name="Tomasch J.M."/>
            <person name="Bunk B."/>
            <person name="Koblizek M."/>
        </authorList>
    </citation>
    <scope>NUCLEOTIDE SEQUENCE [LARGE SCALE GENOMIC DNA]</scope>
    <source>
        <strain evidence="2">alga05</strain>
    </source>
</reference>
<organism evidence="1 2">
    <name type="scientific">Roseinatronobacter bogoriensis subsp. barguzinensis</name>
    <dbReference type="NCBI Taxonomy" id="441209"/>
    <lineage>
        <taxon>Bacteria</taxon>
        <taxon>Pseudomonadati</taxon>
        <taxon>Pseudomonadota</taxon>
        <taxon>Alphaproteobacteria</taxon>
        <taxon>Rhodobacterales</taxon>
        <taxon>Paracoccaceae</taxon>
        <taxon>Roseinatronobacter</taxon>
    </lineage>
</organism>
<gene>
    <name evidence="1" type="ORF">BG454_00290</name>
</gene>
<sequence>MQRIPRLGNFRGRVAIVNIGAVGADAAQDDWLRNQIGTVDETLYLTKAKIDGQNPHAVQKTIAAILGKATELGMISGRGVLPQR</sequence>
<protein>
    <submittedName>
        <fullName evidence="1">Uncharacterized protein</fullName>
    </submittedName>
</protein>
<proteinExistence type="predicted"/>
<dbReference type="AlphaFoldDB" id="A0A2K8K4S2"/>
<accession>A0A2K8K4S2</accession>